<keyword evidence="7" id="KW-1185">Reference proteome</keyword>
<organism evidence="6 7">
    <name type="scientific">Sparus aurata</name>
    <name type="common">Gilthead sea bream</name>
    <dbReference type="NCBI Taxonomy" id="8175"/>
    <lineage>
        <taxon>Eukaryota</taxon>
        <taxon>Metazoa</taxon>
        <taxon>Chordata</taxon>
        <taxon>Craniata</taxon>
        <taxon>Vertebrata</taxon>
        <taxon>Euteleostomi</taxon>
        <taxon>Actinopterygii</taxon>
        <taxon>Neopterygii</taxon>
        <taxon>Teleostei</taxon>
        <taxon>Neoteleostei</taxon>
        <taxon>Acanthomorphata</taxon>
        <taxon>Eupercaria</taxon>
        <taxon>Spariformes</taxon>
        <taxon>Sparidae</taxon>
        <taxon>Sparus</taxon>
    </lineage>
</organism>
<dbReference type="InterPro" id="IPR045180">
    <property type="entry name" value="La_dom_prot"/>
</dbReference>
<dbReference type="Gene3D" id="1.10.10.10">
    <property type="entry name" value="Winged helix-like DNA-binding domain superfamily/Winged helix DNA-binding domain"/>
    <property type="match status" value="1"/>
</dbReference>
<dbReference type="InParanoid" id="A0A671YUZ9"/>
<evidence type="ECO:0000256" key="1">
    <source>
        <dbReference type="ARBA" id="ARBA00022884"/>
    </source>
</evidence>
<dbReference type="PANTHER" id="PTHR22792:SF61">
    <property type="entry name" value="LA RIBONUCLEOPROTEIN DOMAIN FAMILY MEMBER 6"/>
    <property type="match status" value="1"/>
</dbReference>
<dbReference type="SUPFAM" id="SSF46785">
    <property type="entry name" value="Winged helix' DNA-binding domain"/>
    <property type="match status" value="1"/>
</dbReference>
<evidence type="ECO:0000313" key="7">
    <source>
        <dbReference type="Proteomes" id="UP000472265"/>
    </source>
</evidence>
<dbReference type="OMA" id="MCSPTSK"/>
<dbReference type="SMART" id="SM00715">
    <property type="entry name" value="LA"/>
    <property type="match status" value="1"/>
</dbReference>
<proteinExistence type="predicted"/>
<dbReference type="Pfam" id="PF12901">
    <property type="entry name" value="SUZ-C"/>
    <property type="match status" value="1"/>
</dbReference>
<dbReference type="InterPro" id="IPR036390">
    <property type="entry name" value="WH_DNA-bd_sf"/>
</dbReference>
<evidence type="ECO:0000259" key="4">
    <source>
        <dbReference type="PROSITE" id="PS50961"/>
    </source>
</evidence>
<dbReference type="InterPro" id="IPR036388">
    <property type="entry name" value="WH-like_DNA-bd_sf"/>
</dbReference>
<keyword evidence="1 2" id="KW-0694">RNA-binding</keyword>
<sequence length="389" mass="43975">MSNPIGDDAQSARDAEEREGELLRMKIKAQLEDLFTDSHLAEDGFLLKHVRKNKQGYVSLKLLTCLKKIKVLTTDWYVTLAGAEYSQVLEVNDERTKVRRVKPLPKWLLCSPTSKLLLVYNISAEESKGDGLEHCSLSERLLQKVSAHGDAASVRILQPGKELPKELQCYAKRHRELGQHLCAVLKFDHLDTVRKAYRALKTEEEKSNGEGLCVVPLGFQSVQHNSKDEPSEENKEDQTGKSRANPLATPEDSLQEEPSSPVKVSDETPGTSQPQAYPDKCMQRTFEQTSASFNDKTFTGLTQRYSRRSWCSGDCDKENSQSPWVLKRKFAASALNTKVHLNRPPFIQRVLRQPFGPDGTEGFRSRHRVSALRLNNSGEFMEQQYTTPI</sequence>
<evidence type="ECO:0000313" key="6">
    <source>
        <dbReference type="Ensembl" id="ENSSAUP00010067292.1"/>
    </source>
</evidence>
<evidence type="ECO:0000256" key="2">
    <source>
        <dbReference type="PROSITE-ProRule" id="PRU00332"/>
    </source>
</evidence>
<evidence type="ECO:0000256" key="3">
    <source>
        <dbReference type="SAM" id="MobiDB-lite"/>
    </source>
</evidence>
<dbReference type="InterPro" id="IPR006630">
    <property type="entry name" value="La_HTH"/>
</dbReference>
<feature type="compositionally biased region" description="Basic and acidic residues" evidence="3">
    <location>
        <begin position="225"/>
        <end position="240"/>
    </location>
</feature>
<accession>A0A671YUZ9</accession>
<dbReference type="Ensembl" id="ENSSAUT00010070442.1">
    <property type="protein sequence ID" value="ENSSAUP00010067292.1"/>
    <property type="gene ID" value="ENSSAUG00010026758.1"/>
</dbReference>
<dbReference type="GO" id="GO:0003729">
    <property type="term" value="F:mRNA binding"/>
    <property type="evidence" value="ECO:0007669"/>
    <property type="project" value="TreeGrafter"/>
</dbReference>
<dbReference type="OrthoDB" id="435402at2759"/>
<dbReference type="PROSITE" id="PS50961">
    <property type="entry name" value="HTH_LA"/>
    <property type="match status" value="1"/>
</dbReference>
<name>A0A671YUZ9_SPAAU</name>
<dbReference type="Pfam" id="PF05383">
    <property type="entry name" value="La"/>
    <property type="match status" value="1"/>
</dbReference>
<dbReference type="InterPro" id="IPR024642">
    <property type="entry name" value="SUZ-C"/>
</dbReference>
<protein>
    <submittedName>
        <fullName evidence="6">La-related protein 6-like</fullName>
    </submittedName>
</protein>
<reference evidence="6" key="1">
    <citation type="submission" date="2021-04" db="EMBL/GenBank/DDBJ databases">
        <authorList>
            <consortium name="Wellcome Sanger Institute Data Sharing"/>
        </authorList>
    </citation>
    <scope>NUCLEOTIDE SEQUENCE [LARGE SCALE GENOMIC DNA]</scope>
</reference>
<dbReference type="PROSITE" id="PS51938">
    <property type="entry name" value="SUZ_C"/>
    <property type="match status" value="1"/>
</dbReference>
<dbReference type="GO" id="GO:0005634">
    <property type="term" value="C:nucleus"/>
    <property type="evidence" value="ECO:0007669"/>
    <property type="project" value="TreeGrafter"/>
</dbReference>
<feature type="domain" description="HTH La-type RNA-binding" evidence="4">
    <location>
        <begin position="17"/>
        <end position="108"/>
    </location>
</feature>
<feature type="domain" description="SUZ-C" evidence="5">
    <location>
        <begin position="319"/>
        <end position="367"/>
    </location>
</feature>
<gene>
    <name evidence="6" type="primary">larp6b</name>
</gene>
<dbReference type="PANTHER" id="PTHR22792">
    <property type="entry name" value="LUPUS LA PROTEIN-RELATED"/>
    <property type="match status" value="1"/>
</dbReference>
<dbReference type="GeneTree" id="ENSGT00940000165636"/>
<reference evidence="6" key="2">
    <citation type="submission" date="2025-08" db="UniProtKB">
        <authorList>
            <consortium name="Ensembl"/>
        </authorList>
    </citation>
    <scope>IDENTIFICATION</scope>
</reference>
<dbReference type="AlphaFoldDB" id="A0A671YUZ9"/>
<feature type="region of interest" description="Disordered" evidence="3">
    <location>
        <begin position="223"/>
        <end position="278"/>
    </location>
</feature>
<reference evidence="6" key="3">
    <citation type="submission" date="2025-09" db="UniProtKB">
        <authorList>
            <consortium name="Ensembl"/>
        </authorList>
    </citation>
    <scope>IDENTIFICATION</scope>
</reference>
<dbReference type="Proteomes" id="UP000472265">
    <property type="component" value="Chromosome 21"/>
</dbReference>
<evidence type="ECO:0000259" key="5">
    <source>
        <dbReference type="PROSITE" id="PS51938"/>
    </source>
</evidence>